<evidence type="ECO:0000259" key="2">
    <source>
        <dbReference type="PROSITE" id="PS50835"/>
    </source>
</evidence>
<keyword evidence="1" id="KW-0472">Membrane</keyword>
<organism evidence="3">
    <name type="scientific">Micrurus carvalhoi</name>
    <dbReference type="NCBI Taxonomy" id="3147026"/>
    <lineage>
        <taxon>Eukaryota</taxon>
        <taxon>Metazoa</taxon>
        <taxon>Chordata</taxon>
        <taxon>Craniata</taxon>
        <taxon>Vertebrata</taxon>
        <taxon>Euteleostomi</taxon>
        <taxon>Lepidosauria</taxon>
        <taxon>Squamata</taxon>
        <taxon>Bifurcata</taxon>
        <taxon>Unidentata</taxon>
        <taxon>Episquamata</taxon>
        <taxon>Toxicofera</taxon>
        <taxon>Serpentes</taxon>
        <taxon>Colubroidea</taxon>
        <taxon>Elapidae</taxon>
        <taxon>Elapinae</taxon>
        <taxon>Micrurus</taxon>
    </lineage>
</organism>
<dbReference type="PROSITE" id="PS50835">
    <property type="entry name" value="IG_LIKE"/>
    <property type="match status" value="1"/>
</dbReference>
<proteinExistence type="predicted"/>
<dbReference type="Gene3D" id="2.60.40.10">
    <property type="entry name" value="Immunoglobulins"/>
    <property type="match status" value="1"/>
</dbReference>
<dbReference type="PANTHER" id="PTHR37866">
    <property type="entry name" value="PRE T-CELL ANTIGEN RECEPTOR ALPHA"/>
    <property type="match status" value="1"/>
</dbReference>
<sequence>MMLWAFQVNLAWKPFGHLLIIAVFQLLTCHHSLGLFSTLTPPLYLEINGERKTLLICLVNDFSENSLGVIWFSNGNGSMLDSYTYGIFKEEDGSFSTIAQISIPSKEFESWNIIICSVAQNQNSRIWNTTSLQISEEQHMDDLCLYESPGVVEEQMSSTEILHNRTQELHLLAIRTLLFKFLMFNVLMTCCILYKI</sequence>
<feature type="domain" description="Ig-like" evidence="2">
    <location>
        <begin position="49"/>
        <end position="135"/>
    </location>
</feature>
<dbReference type="InterPro" id="IPR013783">
    <property type="entry name" value="Ig-like_fold"/>
</dbReference>
<keyword evidence="1" id="KW-1133">Transmembrane helix</keyword>
<dbReference type="InterPro" id="IPR027834">
    <property type="entry name" value="PTCRA"/>
</dbReference>
<name>A0A2H6N458_9SAUR</name>
<dbReference type="InterPro" id="IPR036179">
    <property type="entry name" value="Ig-like_dom_sf"/>
</dbReference>
<evidence type="ECO:0000313" key="3">
    <source>
        <dbReference type="EMBL" id="LAA24096.1"/>
    </source>
</evidence>
<dbReference type="SUPFAM" id="SSF48726">
    <property type="entry name" value="Immunoglobulin"/>
    <property type="match status" value="1"/>
</dbReference>
<dbReference type="Pfam" id="PF15028">
    <property type="entry name" value="PTCRA"/>
    <property type="match status" value="1"/>
</dbReference>
<reference evidence="3" key="2">
    <citation type="submission" date="2017-12" db="EMBL/GenBank/DDBJ databases">
        <title>Coralsnake Venomics: Analyses of Venom Gland Transcriptomes and Proteomes of Six Brazilian Taxa.</title>
        <authorList>
            <person name="Aird S.D."/>
            <person name="Jorge da Silva N."/>
            <person name="Qiu L."/>
            <person name="Villar-Briones A."/>
            <person name="Aparecida-Saddi V."/>
            <person name="Campos-Telles M.P."/>
            <person name="Grau M."/>
            <person name="Mikheyev A.S."/>
        </authorList>
    </citation>
    <scope>NUCLEOTIDE SEQUENCE</scope>
    <source>
        <tissue evidence="3">Venom_gland</tissue>
    </source>
</reference>
<dbReference type="AlphaFoldDB" id="A0A2H6N458"/>
<dbReference type="InterPro" id="IPR007110">
    <property type="entry name" value="Ig-like_dom"/>
</dbReference>
<reference evidence="3" key="1">
    <citation type="submission" date="2017-07" db="EMBL/GenBank/DDBJ databases">
        <authorList>
            <person name="Mikheyev A."/>
            <person name="Grau M."/>
        </authorList>
    </citation>
    <scope>NUCLEOTIDE SEQUENCE</scope>
    <source>
        <tissue evidence="3">Venom_gland</tissue>
    </source>
</reference>
<protein>
    <recommendedName>
        <fullName evidence="2">Ig-like domain-containing protein</fullName>
    </recommendedName>
</protein>
<accession>A0A2H6N458</accession>
<feature type="transmembrane region" description="Helical" evidence="1">
    <location>
        <begin position="172"/>
        <end position="194"/>
    </location>
</feature>
<dbReference type="PANTHER" id="PTHR37866:SF1">
    <property type="entry name" value="PRE T-CELL ANTIGEN RECEPTOR ALPHA"/>
    <property type="match status" value="1"/>
</dbReference>
<evidence type="ECO:0000256" key="1">
    <source>
        <dbReference type="SAM" id="Phobius"/>
    </source>
</evidence>
<dbReference type="EMBL" id="IACI01043216">
    <property type="protein sequence ID" value="LAA24096.1"/>
    <property type="molecule type" value="Transcribed_RNA"/>
</dbReference>
<keyword evidence="1" id="KW-0812">Transmembrane</keyword>